<protein>
    <recommendedName>
        <fullName evidence="1">Ricin B lectin domain-containing protein</fullName>
    </recommendedName>
</protein>
<sequence length="148" mass="16509">MMNPNDLDGRTVRFINFATGNAMTLDTQEEYPPNGRKVHSWSLINDDNQWWTLEIIAGKGSETPIFVIRSKKAEGKCLDLDHGSSRNGTVITGWQGAKVGEHGLGPDDHQLWHIHTRATWAEKGQIVKIQNHGAWTFVDLYNGGSKNG</sequence>
<comment type="caution">
    <text evidence="2">The sequence shown here is derived from an EMBL/GenBank/DDBJ whole genome shotgun (WGS) entry which is preliminary data.</text>
</comment>
<dbReference type="InterPro" id="IPR000772">
    <property type="entry name" value="Ricin_B_lectin"/>
</dbReference>
<proteinExistence type="predicted"/>
<dbReference type="InterPro" id="IPR035992">
    <property type="entry name" value="Ricin_B-like_lectins"/>
</dbReference>
<organism evidence="2 3">
    <name type="scientific">Fusarium anthophilum</name>
    <dbReference type="NCBI Taxonomy" id="48485"/>
    <lineage>
        <taxon>Eukaryota</taxon>
        <taxon>Fungi</taxon>
        <taxon>Dikarya</taxon>
        <taxon>Ascomycota</taxon>
        <taxon>Pezizomycotina</taxon>
        <taxon>Sordariomycetes</taxon>
        <taxon>Hypocreomycetidae</taxon>
        <taxon>Hypocreales</taxon>
        <taxon>Nectriaceae</taxon>
        <taxon>Fusarium</taxon>
        <taxon>Fusarium fujikuroi species complex</taxon>
    </lineage>
</organism>
<dbReference type="Proteomes" id="UP000573603">
    <property type="component" value="Unassembled WGS sequence"/>
</dbReference>
<reference evidence="2 3" key="1">
    <citation type="journal article" date="2020" name="BMC Genomics">
        <title>Correction to: Identification and distribution of gene clusters required for synthesis of sphingolipid metabolism inhibitors in diverse species of the filamentous fungus Fusarium.</title>
        <authorList>
            <person name="Kim H.S."/>
            <person name="Lohmar J.M."/>
            <person name="Busman M."/>
            <person name="Brown D.W."/>
            <person name="Naumann T.A."/>
            <person name="Divon H.H."/>
            <person name="Lysoe E."/>
            <person name="Uhlig S."/>
            <person name="Proctor R.H."/>
        </authorList>
    </citation>
    <scope>NUCLEOTIDE SEQUENCE [LARGE SCALE GENOMIC DNA]</scope>
    <source>
        <strain evidence="2 3">NRRL 25214</strain>
    </source>
</reference>
<dbReference type="AlphaFoldDB" id="A0A8H4Z5I0"/>
<evidence type="ECO:0000313" key="2">
    <source>
        <dbReference type="EMBL" id="KAF5240401.1"/>
    </source>
</evidence>
<accession>A0A8H4Z5I0</accession>
<dbReference type="EMBL" id="JABEVY010000251">
    <property type="protein sequence ID" value="KAF5240401.1"/>
    <property type="molecule type" value="Genomic_DNA"/>
</dbReference>
<evidence type="ECO:0000313" key="3">
    <source>
        <dbReference type="Proteomes" id="UP000573603"/>
    </source>
</evidence>
<evidence type="ECO:0000259" key="1">
    <source>
        <dbReference type="Pfam" id="PF14200"/>
    </source>
</evidence>
<dbReference type="Pfam" id="PF14200">
    <property type="entry name" value="RicinB_lectin_2"/>
    <property type="match status" value="1"/>
</dbReference>
<dbReference type="Gene3D" id="2.80.10.50">
    <property type="match status" value="1"/>
</dbReference>
<gene>
    <name evidence="2" type="ORF">FANTH_9661</name>
</gene>
<dbReference type="SUPFAM" id="SSF50370">
    <property type="entry name" value="Ricin B-like lectins"/>
    <property type="match status" value="1"/>
</dbReference>
<feature type="domain" description="Ricin B lectin" evidence="1">
    <location>
        <begin position="9"/>
        <end position="94"/>
    </location>
</feature>
<name>A0A8H4Z5I0_9HYPO</name>
<keyword evidence="3" id="KW-1185">Reference proteome</keyword>